<sequence length="329" mass="34109">MIRRNLFALLALAAACGLAQAQPTSTGSGQAYPAKPIRVIVPSTPGGGTDFIGRLISTKLNELNGWTVVPDNKPGAGTALGLAEAARSRNDGYELVVAQTDNVSLIPLLLKVAYDPVRDLTPVALVATTPMVLIVPASSPFRTLGDLIKAAKAAPGSISYGTSGTGGAVHIALEMLQYDAGIKLQHVPYKGSSPALVDLVGGHLQFAGSSISSAASLLNAGKIRALAVTSPRRNPSLPDVPTVAESGYKDFSMVSYYGIMAPAGLPQSIVTRLNTDINKILQRPDVRTALLGQGLDPSPASPEEFGALIKADIAKSKAVITNANIRVEQ</sequence>
<dbReference type="InterPro" id="IPR005064">
    <property type="entry name" value="BUG"/>
</dbReference>
<feature type="signal peptide" evidence="2">
    <location>
        <begin position="1"/>
        <end position="21"/>
    </location>
</feature>
<evidence type="ECO:0000256" key="2">
    <source>
        <dbReference type="SAM" id="SignalP"/>
    </source>
</evidence>
<feature type="chain" id="PRO_5046242437" evidence="2">
    <location>
        <begin position="22"/>
        <end position="329"/>
    </location>
</feature>
<dbReference type="Gene3D" id="3.40.190.10">
    <property type="entry name" value="Periplasmic binding protein-like II"/>
    <property type="match status" value="1"/>
</dbReference>
<organism evidence="3 4">
    <name type="scientific">Caenimonas terrae</name>
    <dbReference type="NCBI Taxonomy" id="696074"/>
    <lineage>
        <taxon>Bacteria</taxon>
        <taxon>Pseudomonadati</taxon>
        <taxon>Pseudomonadota</taxon>
        <taxon>Betaproteobacteria</taxon>
        <taxon>Burkholderiales</taxon>
        <taxon>Comamonadaceae</taxon>
        <taxon>Caenimonas</taxon>
    </lineage>
</organism>
<proteinExistence type="inferred from homology"/>
<gene>
    <name evidence="3" type="ORF">ACFPOE_21610</name>
</gene>
<evidence type="ECO:0000313" key="4">
    <source>
        <dbReference type="Proteomes" id="UP001596037"/>
    </source>
</evidence>
<keyword evidence="4" id="KW-1185">Reference proteome</keyword>
<dbReference type="Pfam" id="PF03401">
    <property type="entry name" value="TctC"/>
    <property type="match status" value="1"/>
</dbReference>
<keyword evidence="2" id="KW-0732">Signal</keyword>
<dbReference type="PIRSF" id="PIRSF017082">
    <property type="entry name" value="YflP"/>
    <property type="match status" value="1"/>
</dbReference>
<evidence type="ECO:0000313" key="3">
    <source>
        <dbReference type="EMBL" id="MFC5500154.1"/>
    </source>
</evidence>
<dbReference type="PROSITE" id="PS51257">
    <property type="entry name" value="PROKAR_LIPOPROTEIN"/>
    <property type="match status" value="1"/>
</dbReference>
<dbReference type="Gene3D" id="3.40.190.150">
    <property type="entry name" value="Bordetella uptake gene, domain 1"/>
    <property type="match status" value="1"/>
</dbReference>
<protein>
    <submittedName>
        <fullName evidence="3">Bug family tripartite tricarboxylate transporter substrate binding protein</fullName>
    </submittedName>
</protein>
<dbReference type="SUPFAM" id="SSF53850">
    <property type="entry name" value="Periplasmic binding protein-like II"/>
    <property type="match status" value="1"/>
</dbReference>
<dbReference type="PANTHER" id="PTHR42928">
    <property type="entry name" value="TRICARBOXYLATE-BINDING PROTEIN"/>
    <property type="match status" value="1"/>
</dbReference>
<comment type="similarity">
    <text evidence="1">Belongs to the UPF0065 (bug) family.</text>
</comment>
<evidence type="ECO:0000256" key="1">
    <source>
        <dbReference type="ARBA" id="ARBA00006987"/>
    </source>
</evidence>
<dbReference type="PANTHER" id="PTHR42928:SF5">
    <property type="entry name" value="BLR1237 PROTEIN"/>
    <property type="match status" value="1"/>
</dbReference>
<dbReference type="CDD" id="cd07012">
    <property type="entry name" value="PBP2_Bug_TTT"/>
    <property type="match status" value="1"/>
</dbReference>
<dbReference type="EMBL" id="JBHSMF010000010">
    <property type="protein sequence ID" value="MFC5500154.1"/>
    <property type="molecule type" value="Genomic_DNA"/>
</dbReference>
<comment type="caution">
    <text evidence="3">The sequence shown here is derived from an EMBL/GenBank/DDBJ whole genome shotgun (WGS) entry which is preliminary data.</text>
</comment>
<dbReference type="RefSeq" id="WP_376852395.1">
    <property type="nucleotide sequence ID" value="NZ_JBHSMF010000010.1"/>
</dbReference>
<dbReference type="Proteomes" id="UP001596037">
    <property type="component" value="Unassembled WGS sequence"/>
</dbReference>
<dbReference type="InterPro" id="IPR042100">
    <property type="entry name" value="Bug_dom1"/>
</dbReference>
<accession>A0ABW0NML8</accession>
<name>A0ABW0NML8_9BURK</name>
<reference evidence="4" key="1">
    <citation type="journal article" date="2019" name="Int. J. Syst. Evol. Microbiol.">
        <title>The Global Catalogue of Microorganisms (GCM) 10K type strain sequencing project: providing services to taxonomists for standard genome sequencing and annotation.</title>
        <authorList>
            <consortium name="The Broad Institute Genomics Platform"/>
            <consortium name="The Broad Institute Genome Sequencing Center for Infectious Disease"/>
            <person name="Wu L."/>
            <person name="Ma J."/>
        </authorList>
    </citation>
    <scope>NUCLEOTIDE SEQUENCE [LARGE SCALE GENOMIC DNA]</scope>
    <source>
        <strain evidence="4">CCUG 57401</strain>
    </source>
</reference>